<dbReference type="Proteomes" id="UP000004671">
    <property type="component" value="Chromosome"/>
</dbReference>
<dbReference type="PaxDb" id="880073-Calab_2416"/>
<dbReference type="RefSeq" id="WP_006929248.1">
    <property type="nucleotide sequence ID" value="NZ_CM001402.1"/>
</dbReference>
<accession>H1XYV5</accession>
<dbReference type="EMBL" id="CP018099">
    <property type="protein sequence ID" value="APF17976.1"/>
    <property type="molecule type" value="Genomic_DNA"/>
</dbReference>
<dbReference type="OrthoDB" id="9790687at2"/>
<proteinExistence type="predicted"/>
<dbReference type="InParanoid" id="H1XYV5"/>
<dbReference type="GO" id="GO:0005085">
    <property type="term" value="F:guanyl-nucleotide exchange factor activity"/>
    <property type="evidence" value="ECO:0007669"/>
    <property type="project" value="InterPro"/>
</dbReference>
<evidence type="ECO:0000259" key="1">
    <source>
        <dbReference type="SMART" id="SM00960"/>
    </source>
</evidence>
<dbReference type="GO" id="GO:0060090">
    <property type="term" value="F:molecular adaptor activity"/>
    <property type="evidence" value="ECO:0007669"/>
    <property type="project" value="InterPro"/>
</dbReference>
<dbReference type="EMBL" id="CM001402">
    <property type="protein sequence ID" value="EHO42026.1"/>
    <property type="molecule type" value="Genomic_DNA"/>
</dbReference>
<name>H1XYV5_CALAY</name>
<dbReference type="KEGG" id="caby:Cabys_1227"/>
<dbReference type="SUPFAM" id="SSF103196">
    <property type="entry name" value="Roadblock/LC7 domain"/>
    <property type="match status" value="1"/>
</dbReference>
<feature type="domain" description="Roadblock/LAMTOR2" evidence="1">
    <location>
        <begin position="24"/>
        <end position="115"/>
    </location>
</feature>
<dbReference type="AlphaFoldDB" id="H1XYV5"/>
<dbReference type="Proteomes" id="UP000183868">
    <property type="component" value="Chromosome"/>
</dbReference>
<dbReference type="InterPro" id="IPR004942">
    <property type="entry name" value="Roadblock/LAMTOR2_dom"/>
</dbReference>
<reference evidence="3 4" key="1">
    <citation type="submission" date="2011-09" db="EMBL/GenBank/DDBJ databases">
        <title>The permanent draft genome of Caldithrix abyssi DSM 13497.</title>
        <authorList>
            <consortium name="US DOE Joint Genome Institute (JGI-PGF)"/>
            <person name="Lucas S."/>
            <person name="Han J."/>
            <person name="Lapidus A."/>
            <person name="Bruce D."/>
            <person name="Goodwin L."/>
            <person name="Pitluck S."/>
            <person name="Peters L."/>
            <person name="Kyrpides N."/>
            <person name="Mavromatis K."/>
            <person name="Ivanova N."/>
            <person name="Mikhailova N."/>
            <person name="Chertkov O."/>
            <person name="Detter J.C."/>
            <person name="Tapia R."/>
            <person name="Han C."/>
            <person name="Land M."/>
            <person name="Hauser L."/>
            <person name="Markowitz V."/>
            <person name="Cheng J.-F."/>
            <person name="Hugenholtz P."/>
            <person name="Woyke T."/>
            <person name="Wu D."/>
            <person name="Spring S."/>
            <person name="Brambilla E."/>
            <person name="Klenk H.-P."/>
            <person name="Eisen J.A."/>
        </authorList>
    </citation>
    <scope>NUCLEOTIDE SEQUENCE [LARGE SCALE GENOMIC DNA]</scope>
    <source>
        <strain evidence="3 4">DSM 13497</strain>
    </source>
</reference>
<organism evidence="3 4">
    <name type="scientific">Caldithrix abyssi DSM 13497</name>
    <dbReference type="NCBI Taxonomy" id="880073"/>
    <lineage>
        <taxon>Bacteria</taxon>
        <taxon>Pseudomonadati</taxon>
        <taxon>Calditrichota</taxon>
        <taxon>Calditrichia</taxon>
        <taxon>Calditrichales</taxon>
        <taxon>Calditrichaceae</taxon>
        <taxon>Caldithrix</taxon>
    </lineage>
</organism>
<dbReference type="Gene3D" id="3.30.450.30">
    <property type="entry name" value="Dynein light chain 2a, cytoplasmic"/>
    <property type="match status" value="1"/>
</dbReference>
<dbReference type="eggNOG" id="COG2018">
    <property type="taxonomic scope" value="Bacteria"/>
</dbReference>
<sequence>MVQVRKLKDGSRQVILNSKQYEAITKVLSELAAKTKASAILFADMSGQLISQRGNTDDMNTTVLSALAASDFAATSEMAKLVGEEAKFKLLFHEGEKRNVYLSNVGNDFFLVVVFDVSVTLGLIRIYTKKAIEDLLAALKEGEDRKDDQEKMIDSDFSSLLGDALDDAFK</sequence>
<evidence type="ECO:0000313" key="2">
    <source>
        <dbReference type="EMBL" id="APF17976.1"/>
    </source>
</evidence>
<evidence type="ECO:0000313" key="3">
    <source>
        <dbReference type="EMBL" id="EHO42026.1"/>
    </source>
</evidence>
<evidence type="ECO:0000313" key="5">
    <source>
        <dbReference type="Proteomes" id="UP000183868"/>
    </source>
</evidence>
<dbReference type="Pfam" id="PF03259">
    <property type="entry name" value="Robl_LC7"/>
    <property type="match status" value="1"/>
</dbReference>
<evidence type="ECO:0000313" key="4">
    <source>
        <dbReference type="Proteomes" id="UP000004671"/>
    </source>
</evidence>
<dbReference type="HOGENOM" id="CLU_128755_0_0_0"/>
<protein>
    <submittedName>
        <fullName evidence="2">Putative regulator of Ras-like GTPase activity, Roadblock/LC7/MglB family</fullName>
    </submittedName>
    <submittedName>
        <fullName evidence="3">Roadblock/LC7 family protein</fullName>
    </submittedName>
</protein>
<gene>
    <name evidence="2" type="ORF">Cabys_1227</name>
    <name evidence="3" type="ORF">Calab_2416</name>
</gene>
<dbReference type="InterPro" id="IPR037587">
    <property type="entry name" value="LAMTOR2-like"/>
</dbReference>
<reference evidence="2 5" key="2">
    <citation type="submission" date="2016-11" db="EMBL/GenBank/DDBJ databases">
        <title>Genomic analysis of Caldithrix abyssi and proposal of a novel bacterial phylum Caldithrichaeota.</title>
        <authorList>
            <person name="Kublanov I."/>
            <person name="Sigalova O."/>
            <person name="Gavrilov S."/>
            <person name="Lebedinsky A."/>
            <person name="Ivanova N."/>
            <person name="Daum C."/>
            <person name="Reddy T."/>
            <person name="Klenk H.P."/>
            <person name="Goker M."/>
            <person name="Reva O."/>
            <person name="Miroshnichenko M."/>
            <person name="Kyprides N."/>
            <person name="Woyke T."/>
            <person name="Gelfand M."/>
        </authorList>
    </citation>
    <scope>NUCLEOTIDE SEQUENCE [LARGE SCALE GENOMIC DNA]</scope>
    <source>
        <strain evidence="2 5">LF13</strain>
    </source>
</reference>
<dbReference type="STRING" id="880073.Cabys_1227"/>
<dbReference type="PANTHER" id="PTHR13323">
    <property type="entry name" value="LATE ENDOSOMAL/LYSOSOMAL MP1 INTERACTING PROTEIN"/>
    <property type="match status" value="1"/>
</dbReference>
<dbReference type="GO" id="GO:0032008">
    <property type="term" value="P:positive regulation of TOR signaling"/>
    <property type="evidence" value="ECO:0007669"/>
    <property type="project" value="InterPro"/>
</dbReference>
<dbReference type="SMART" id="SM00960">
    <property type="entry name" value="Robl_LC7"/>
    <property type="match status" value="1"/>
</dbReference>
<keyword evidence="4" id="KW-1185">Reference proteome</keyword>